<evidence type="ECO:0000256" key="1">
    <source>
        <dbReference type="ARBA" id="ARBA00006242"/>
    </source>
</evidence>
<dbReference type="GO" id="GO:0005763">
    <property type="term" value="C:mitochondrial small ribosomal subunit"/>
    <property type="evidence" value="ECO:0007669"/>
    <property type="project" value="TreeGrafter"/>
</dbReference>
<dbReference type="PANTHER" id="PTHR12534">
    <property type="entry name" value="30S RIBOSOMAL PROTEIN S2 PROKARYOTIC AND ORGANELLAR"/>
    <property type="match status" value="1"/>
</dbReference>
<geneLocation type="mitochondrion" evidence="5"/>
<evidence type="ECO:0000256" key="2">
    <source>
        <dbReference type="ARBA" id="ARBA00022980"/>
    </source>
</evidence>
<keyword evidence="5" id="KW-0496">Mitochondrion</keyword>
<evidence type="ECO:0000313" key="5">
    <source>
        <dbReference type="EMBL" id="AOH05927.1"/>
    </source>
</evidence>
<sequence length="240" mass="27672">MAKAIARESSRKNKINIDYSKEEKEVIFQRLPSTSAHLGYRRPPTPYYEKYSCGFRNKRAIIDSERTLLFTKIACDVIRSIIRGEGHSLLVNTDPFPNHIIERMAKKTNQSHVSYKWIGGFSTNWKHMNHGKRLEDLSAQHPSPRSLKMRKSGLMTRQIPDRLVILNAHRDFLAILEANRLQIPIVSLVDSTLPKRLHKLITYPIPVNNDSIQFADPFCKSITKTVIHLKRAHKLAKKAQ</sequence>
<dbReference type="Pfam" id="PF00318">
    <property type="entry name" value="Ribosomal_S2"/>
    <property type="match status" value="1"/>
</dbReference>
<dbReference type="RefSeq" id="YP_009277457.1">
    <property type="nucleotide sequence ID" value="NC_030952.1"/>
</dbReference>
<dbReference type="AlphaFoldDB" id="A0A1B3TRI4"/>
<name>A0A1B3TRI4_PSINU</name>
<dbReference type="CDD" id="cd01425">
    <property type="entry name" value="RPS2"/>
    <property type="match status" value="1"/>
</dbReference>
<reference evidence="5" key="1">
    <citation type="journal article" date="2016" name="New Phytol.">
        <title>Complete mitochondrial genomes from the ferns Ophioglossum californicum and Psilotum nudum are highly repetitive with the largest organellar introns.</title>
        <authorList>
            <person name="Guo W."/>
            <person name="Zhu A."/>
            <person name="Fan W."/>
            <person name="Mower J.P."/>
        </authorList>
    </citation>
    <scope>NUCLEOTIDE SEQUENCE</scope>
    <source>
        <strain evidence="5">V16</strain>
    </source>
</reference>
<dbReference type="InterPro" id="IPR001865">
    <property type="entry name" value="Ribosomal_uS2"/>
</dbReference>
<dbReference type="PROSITE" id="PS00963">
    <property type="entry name" value="RIBOSOMAL_S2_2"/>
    <property type="match status" value="1"/>
</dbReference>
<dbReference type="GO" id="GO:0003735">
    <property type="term" value="F:structural constituent of ribosome"/>
    <property type="evidence" value="ECO:0007669"/>
    <property type="project" value="InterPro"/>
</dbReference>
<dbReference type="InterPro" id="IPR018130">
    <property type="entry name" value="Ribosomal_uS2_CS"/>
</dbReference>
<dbReference type="Gene3D" id="3.40.50.10490">
    <property type="entry name" value="Glucose-6-phosphate isomerase like protein, domain 1"/>
    <property type="match status" value="1"/>
</dbReference>
<dbReference type="GeneID" id="28799923"/>
<protein>
    <submittedName>
        <fullName evidence="5">Ribosomal protein S2</fullName>
    </submittedName>
</protein>
<proteinExistence type="inferred from homology"/>
<dbReference type="PRINTS" id="PR00395">
    <property type="entry name" value="RIBOSOMALS2"/>
</dbReference>
<dbReference type="EMBL" id="KX171638">
    <property type="protein sequence ID" value="AOH05927.1"/>
    <property type="molecule type" value="Genomic_DNA"/>
</dbReference>
<organism evidence="5">
    <name type="scientific">Psilotum nudum</name>
    <name type="common">Whisk fern</name>
    <name type="synonym">Lycopodium nudum</name>
    <dbReference type="NCBI Taxonomy" id="3240"/>
    <lineage>
        <taxon>Eukaryota</taxon>
        <taxon>Viridiplantae</taxon>
        <taxon>Streptophyta</taxon>
        <taxon>Embryophyta</taxon>
        <taxon>Tracheophyta</taxon>
        <taxon>Polypodiopsida</taxon>
        <taxon>Ophioglossidae</taxon>
        <taxon>Psilotales</taxon>
        <taxon>Psilotaceae</taxon>
        <taxon>Psilotum</taxon>
    </lineage>
</organism>
<dbReference type="InterPro" id="IPR023591">
    <property type="entry name" value="Ribosomal_uS2_flav_dom_sf"/>
</dbReference>
<evidence type="ECO:0000256" key="3">
    <source>
        <dbReference type="ARBA" id="ARBA00023274"/>
    </source>
</evidence>
<dbReference type="SUPFAM" id="SSF52313">
    <property type="entry name" value="Ribosomal protein S2"/>
    <property type="match status" value="1"/>
</dbReference>
<accession>A0A1B3TRI4</accession>
<gene>
    <name evidence="5" type="primary">rps2</name>
</gene>
<keyword evidence="3 4" id="KW-0687">Ribonucleoprotein</keyword>
<dbReference type="PANTHER" id="PTHR12534:SF1">
    <property type="entry name" value="SMALL RIBOSOMAL SUBUNIT PROTEIN US2M"/>
    <property type="match status" value="1"/>
</dbReference>
<keyword evidence="2 4" id="KW-0689">Ribosomal protein</keyword>
<dbReference type="GO" id="GO:0006412">
    <property type="term" value="P:translation"/>
    <property type="evidence" value="ECO:0007669"/>
    <property type="project" value="InterPro"/>
</dbReference>
<dbReference type="HAMAP" id="MF_00291_B">
    <property type="entry name" value="Ribosomal_uS2_B"/>
    <property type="match status" value="1"/>
</dbReference>
<dbReference type="InterPro" id="IPR005706">
    <property type="entry name" value="Ribosomal_uS2_bac/mit/plastid"/>
</dbReference>
<comment type="similarity">
    <text evidence="1 4">Belongs to the universal ribosomal protein uS2 family.</text>
</comment>
<evidence type="ECO:0000256" key="4">
    <source>
        <dbReference type="RuleBase" id="RU003631"/>
    </source>
</evidence>